<reference evidence="1" key="1">
    <citation type="submission" date="2022-02" db="EMBL/GenBank/DDBJ databases">
        <title>Plant Genome Project.</title>
        <authorList>
            <person name="Zhang R.-G."/>
        </authorList>
    </citation>
    <scope>NUCLEOTIDE SEQUENCE</scope>
    <source>
        <strain evidence="1">AT1</strain>
    </source>
</reference>
<sequence>MRSLRGLRERVREGGCRWILEKGKEGLSEFMVRCSPRGPIDKICPYGFPLANGCFKVDIFLGFEGFLGRR</sequence>
<dbReference type="EMBL" id="CM046390">
    <property type="protein sequence ID" value="KAI8563725.1"/>
    <property type="molecule type" value="Genomic_DNA"/>
</dbReference>
<organism evidence="1 2">
    <name type="scientific">Rhododendron molle</name>
    <name type="common">Chinese azalea</name>
    <name type="synonym">Azalea mollis</name>
    <dbReference type="NCBI Taxonomy" id="49168"/>
    <lineage>
        <taxon>Eukaryota</taxon>
        <taxon>Viridiplantae</taxon>
        <taxon>Streptophyta</taxon>
        <taxon>Embryophyta</taxon>
        <taxon>Tracheophyta</taxon>
        <taxon>Spermatophyta</taxon>
        <taxon>Magnoliopsida</taxon>
        <taxon>eudicotyledons</taxon>
        <taxon>Gunneridae</taxon>
        <taxon>Pentapetalae</taxon>
        <taxon>asterids</taxon>
        <taxon>Ericales</taxon>
        <taxon>Ericaceae</taxon>
        <taxon>Ericoideae</taxon>
        <taxon>Rhodoreae</taxon>
        <taxon>Rhododendron</taxon>
    </lineage>
</organism>
<dbReference type="Proteomes" id="UP001062846">
    <property type="component" value="Chromosome 3"/>
</dbReference>
<proteinExistence type="predicted"/>
<comment type="caution">
    <text evidence="1">The sequence shown here is derived from an EMBL/GenBank/DDBJ whole genome shotgun (WGS) entry which is preliminary data.</text>
</comment>
<evidence type="ECO:0000313" key="1">
    <source>
        <dbReference type="EMBL" id="KAI8563725.1"/>
    </source>
</evidence>
<gene>
    <name evidence="1" type="ORF">RHMOL_Rhmol03G0131200</name>
</gene>
<name>A0ACC0PE05_RHOML</name>
<accession>A0ACC0PE05</accession>
<protein>
    <submittedName>
        <fullName evidence="1">Uncharacterized protein</fullName>
    </submittedName>
</protein>
<evidence type="ECO:0000313" key="2">
    <source>
        <dbReference type="Proteomes" id="UP001062846"/>
    </source>
</evidence>
<keyword evidence="2" id="KW-1185">Reference proteome</keyword>